<dbReference type="InterPro" id="IPR036574">
    <property type="entry name" value="Scorpion_toxin-like_sf"/>
</dbReference>
<keyword evidence="1" id="KW-0732">Signal</keyword>
<dbReference type="GO" id="GO:0006952">
    <property type="term" value="P:defense response"/>
    <property type="evidence" value="ECO:0007669"/>
    <property type="project" value="InterPro"/>
</dbReference>
<feature type="chain" id="PRO_5018208356" evidence="1">
    <location>
        <begin position="27"/>
        <end position="93"/>
    </location>
</feature>
<evidence type="ECO:0000313" key="3">
    <source>
        <dbReference type="EMBL" id="PWZ33066.1"/>
    </source>
</evidence>
<gene>
    <name evidence="3" type="primary">PDF1.5</name>
    <name evidence="3" type="ORF">Zm00014a_020367</name>
</gene>
<sequence length="93" mass="9821">MASNKIVGVPVVFILALLLVSCYVEAEICARPNPHYPGACRSNKDCAGSCIQQNLGTSGYCKGSVPLFKSCYCTFECPMEDEAEGGGRLSGGH</sequence>
<feature type="domain" description="Knottins-like" evidence="2">
    <location>
        <begin position="28"/>
        <end position="77"/>
    </location>
</feature>
<dbReference type="SMART" id="SM00505">
    <property type="entry name" value="Knot1"/>
    <property type="match status" value="1"/>
</dbReference>
<proteinExistence type="predicted"/>
<dbReference type="Gene3D" id="3.30.30.10">
    <property type="entry name" value="Knottin, scorpion toxin-like"/>
    <property type="match status" value="1"/>
</dbReference>
<reference evidence="3 4" key="1">
    <citation type="journal article" date="2018" name="Nat. Genet.">
        <title>Extensive intraspecific gene order and gene structural variations between Mo17 and other maize genomes.</title>
        <authorList>
            <person name="Sun S."/>
            <person name="Zhou Y."/>
            <person name="Chen J."/>
            <person name="Shi J."/>
            <person name="Zhao H."/>
            <person name="Zhao H."/>
            <person name="Song W."/>
            <person name="Zhang M."/>
            <person name="Cui Y."/>
            <person name="Dong X."/>
            <person name="Liu H."/>
            <person name="Ma X."/>
            <person name="Jiao Y."/>
            <person name="Wang B."/>
            <person name="Wei X."/>
            <person name="Stein J.C."/>
            <person name="Glaubitz J.C."/>
            <person name="Lu F."/>
            <person name="Yu G."/>
            <person name="Liang C."/>
            <person name="Fengler K."/>
            <person name="Li B."/>
            <person name="Rafalski A."/>
            <person name="Schnable P.S."/>
            <person name="Ware D.H."/>
            <person name="Buckler E.S."/>
            <person name="Lai J."/>
        </authorList>
    </citation>
    <scope>NUCLEOTIDE SEQUENCE [LARGE SCALE GENOMIC DNA]</scope>
    <source>
        <strain evidence="4">cv. Missouri 17</strain>
        <tissue evidence="3">Seedling</tissue>
    </source>
</reference>
<name>A0A3L6FIN6_MAIZE</name>
<protein>
    <submittedName>
        <fullName evidence="3">Defensin-like protein 18</fullName>
    </submittedName>
</protein>
<dbReference type="InterPro" id="IPR003614">
    <property type="entry name" value="Knottins"/>
</dbReference>
<evidence type="ECO:0000259" key="2">
    <source>
        <dbReference type="SMART" id="SM00505"/>
    </source>
</evidence>
<dbReference type="Proteomes" id="UP000251960">
    <property type="component" value="Chromosome 3"/>
</dbReference>
<evidence type="ECO:0000256" key="1">
    <source>
        <dbReference type="SAM" id="SignalP"/>
    </source>
</evidence>
<dbReference type="Pfam" id="PF00304">
    <property type="entry name" value="Gamma-thionin"/>
    <property type="match status" value="1"/>
</dbReference>
<organism evidence="3 4">
    <name type="scientific">Zea mays</name>
    <name type="common">Maize</name>
    <dbReference type="NCBI Taxonomy" id="4577"/>
    <lineage>
        <taxon>Eukaryota</taxon>
        <taxon>Viridiplantae</taxon>
        <taxon>Streptophyta</taxon>
        <taxon>Embryophyta</taxon>
        <taxon>Tracheophyta</taxon>
        <taxon>Spermatophyta</taxon>
        <taxon>Magnoliopsida</taxon>
        <taxon>Liliopsida</taxon>
        <taxon>Poales</taxon>
        <taxon>Poaceae</taxon>
        <taxon>PACMAD clade</taxon>
        <taxon>Panicoideae</taxon>
        <taxon>Andropogonodae</taxon>
        <taxon>Andropogoneae</taxon>
        <taxon>Tripsacinae</taxon>
        <taxon>Zea</taxon>
    </lineage>
</organism>
<dbReference type="PROSITE" id="PS51257">
    <property type="entry name" value="PROKAR_LIPOPROTEIN"/>
    <property type="match status" value="1"/>
</dbReference>
<dbReference type="EMBL" id="NCVQ01000004">
    <property type="protein sequence ID" value="PWZ33066.1"/>
    <property type="molecule type" value="Genomic_DNA"/>
</dbReference>
<accession>A0A3L6FIN6</accession>
<dbReference type="AlphaFoldDB" id="A0A3L6FIN6"/>
<dbReference type="ExpressionAtlas" id="A0A3L6FIN6">
    <property type="expression patterns" value="baseline and differential"/>
</dbReference>
<dbReference type="SUPFAM" id="SSF57095">
    <property type="entry name" value="Scorpion toxin-like"/>
    <property type="match status" value="1"/>
</dbReference>
<evidence type="ECO:0000313" key="4">
    <source>
        <dbReference type="Proteomes" id="UP000251960"/>
    </source>
</evidence>
<comment type="caution">
    <text evidence="3">The sequence shown here is derived from an EMBL/GenBank/DDBJ whole genome shotgun (WGS) entry which is preliminary data.</text>
</comment>
<feature type="signal peptide" evidence="1">
    <location>
        <begin position="1"/>
        <end position="26"/>
    </location>
</feature>